<dbReference type="AlphaFoldDB" id="A0A830HMB9"/>
<feature type="transmembrane region" description="Helical" evidence="2">
    <location>
        <begin position="393"/>
        <end position="415"/>
    </location>
</feature>
<accession>A0A830HMB9</accession>
<comment type="caution">
    <text evidence="4">The sequence shown here is derived from an EMBL/GenBank/DDBJ whole genome shotgun (WGS) entry which is preliminary data.</text>
</comment>
<dbReference type="GO" id="GO:0015297">
    <property type="term" value="F:antiporter activity"/>
    <property type="evidence" value="ECO:0007669"/>
    <property type="project" value="InterPro"/>
</dbReference>
<feature type="transmembrane region" description="Helical" evidence="2">
    <location>
        <begin position="177"/>
        <end position="201"/>
    </location>
</feature>
<feature type="compositionally biased region" description="Basic and acidic residues" evidence="3">
    <location>
        <begin position="31"/>
        <end position="42"/>
    </location>
</feature>
<protein>
    <recommendedName>
        <fullName evidence="2">Protein DETOXIFICATION</fullName>
    </recommendedName>
    <alternativeName>
        <fullName evidence="2">Multidrug and toxic compound extrusion protein</fullName>
    </alternativeName>
</protein>
<evidence type="ECO:0000313" key="5">
    <source>
        <dbReference type="Proteomes" id="UP000660262"/>
    </source>
</evidence>
<reference evidence="4" key="1">
    <citation type="submission" date="2020-10" db="EMBL/GenBank/DDBJ databases">
        <title>Unveiling of a novel bifunctional photoreceptor, Dualchrome1, isolated from a cosmopolitan green alga.</title>
        <authorList>
            <person name="Suzuki S."/>
            <person name="Kawachi M."/>
        </authorList>
    </citation>
    <scope>NUCLEOTIDE SEQUENCE</scope>
    <source>
        <strain evidence="4">NIES 2893</strain>
    </source>
</reference>
<dbReference type="InterPro" id="IPR002528">
    <property type="entry name" value="MATE_fam"/>
</dbReference>
<organism evidence="4 5">
    <name type="scientific">Pycnococcus provasolii</name>
    <dbReference type="NCBI Taxonomy" id="41880"/>
    <lineage>
        <taxon>Eukaryota</taxon>
        <taxon>Viridiplantae</taxon>
        <taxon>Chlorophyta</taxon>
        <taxon>Pseudoscourfieldiophyceae</taxon>
        <taxon>Pseudoscourfieldiales</taxon>
        <taxon>Pycnococcaceae</taxon>
        <taxon>Pycnococcus</taxon>
    </lineage>
</organism>
<comment type="caution">
    <text evidence="2">Lacks conserved residue(s) required for the propagation of feature annotation.</text>
</comment>
<evidence type="ECO:0000313" key="4">
    <source>
        <dbReference type="EMBL" id="GHP07833.1"/>
    </source>
</evidence>
<proteinExistence type="inferred from homology"/>
<evidence type="ECO:0000256" key="2">
    <source>
        <dbReference type="RuleBase" id="RU004914"/>
    </source>
</evidence>
<dbReference type="GO" id="GO:0016020">
    <property type="term" value="C:membrane"/>
    <property type="evidence" value="ECO:0007669"/>
    <property type="project" value="InterPro"/>
</dbReference>
<keyword evidence="2" id="KW-1133">Transmembrane helix</keyword>
<keyword evidence="2" id="KW-0812">Transmembrane</keyword>
<dbReference type="EMBL" id="BNJQ01000018">
    <property type="protein sequence ID" value="GHP07833.1"/>
    <property type="molecule type" value="Genomic_DNA"/>
</dbReference>
<feature type="transmembrane region" description="Helical" evidence="2">
    <location>
        <begin position="134"/>
        <end position="156"/>
    </location>
</feature>
<dbReference type="PANTHER" id="PTHR11206">
    <property type="entry name" value="MULTIDRUG RESISTANCE PROTEIN"/>
    <property type="match status" value="1"/>
</dbReference>
<feature type="transmembrane region" description="Helical" evidence="2">
    <location>
        <begin position="94"/>
        <end position="114"/>
    </location>
</feature>
<dbReference type="OrthoDB" id="2126698at2759"/>
<keyword evidence="5" id="KW-1185">Reference proteome</keyword>
<gene>
    <name evidence="4" type="ORF">PPROV_000657500</name>
</gene>
<feature type="transmembrane region" description="Helical" evidence="2">
    <location>
        <begin position="504"/>
        <end position="527"/>
    </location>
</feature>
<feature type="transmembrane region" description="Helical" evidence="2">
    <location>
        <begin position="435"/>
        <end position="454"/>
    </location>
</feature>
<feature type="transmembrane region" description="Helical" evidence="2">
    <location>
        <begin position="539"/>
        <end position="562"/>
    </location>
</feature>
<comment type="similarity">
    <text evidence="1 2">Belongs to the multi antimicrobial extrusion (MATE) (TC 2.A.66.1) family.</text>
</comment>
<evidence type="ECO:0000256" key="3">
    <source>
        <dbReference type="SAM" id="MobiDB-lite"/>
    </source>
</evidence>
<name>A0A830HMB9_9CHLO</name>
<dbReference type="Pfam" id="PF01554">
    <property type="entry name" value="MatE"/>
    <property type="match status" value="2"/>
</dbReference>
<feature type="region of interest" description="Disordered" evidence="3">
    <location>
        <begin position="1"/>
        <end position="83"/>
    </location>
</feature>
<dbReference type="Proteomes" id="UP000660262">
    <property type="component" value="Unassembled WGS sequence"/>
</dbReference>
<feature type="compositionally biased region" description="Basic and acidic residues" evidence="3">
    <location>
        <begin position="1"/>
        <end position="16"/>
    </location>
</feature>
<feature type="transmembrane region" description="Helical" evidence="2">
    <location>
        <begin position="256"/>
        <end position="279"/>
    </location>
</feature>
<sequence length="576" mass="62850">MDDNANDAHRSARELVEPLLDAGGGGGGGRGDGDASLDRFCDDNVAGDGGTTRDNVHDGDDCDRRGGDVEAGDDEPGGATATNETAVWSVREELASFWFLGWPMAVSFFARMGMASTDSSFVGHLHDGKHDAGVYLASAALSDMVTSVMIVPPLAFNSVLNPLCAQAKGTGENKMAGVWLMLSIIFLTLSSVPCVAAFFYVEPILKLFGFSADICRLGGLYARFNVVWPIPNGIYQCMRFYANGIGVPRPAMWNNMFWLLGNAALNWLFVYGGPMRYFPEDRRYFAHVISHDGIHLHWKGFGFVGAAISLSCSRTLQMVTYWLYFFVWKKMHVSYWPENGWSPTNWCKARYIREYLTQAAPLIGSNIFSVVVFQSTTVLIAQLGKASVAASSAIGTVTILWAGAMQATFSMVTAVRVGYHLGKRNPEAAKRTSFLTLRLITYASLVVALIYVPLRRQIVDIATDDDSVLKIAARCIPAVVLSSYANLVVNSCTSGIFSAQGRTWLQMVLTFGLEIPLSVGLVAYYVIGWHGSKSLLGVYWLQSGVGGFEAVVVILILLASNWKKCSDEAIKRQRSA</sequence>
<dbReference type="GO" id="GO:0042910">
    <property type="term" value="F:xenobiotic transmembrane transporter activity"/>
    <property type="evidence" value="ECO:0007669"/>
    <property type="project" value="InterPro"/>
</dbReference>
<feature type="compositionally biased region" description="Basic and acidic residues" evidence="3">
    <location>
        <begin position="54"/>
        <end position="68"/>
    </location>
</feature>
<evidence type="ECO:0000256" key="1">
    <source>
        <dbReference type="ARBA" id="ARBA00010199"/>
    </source>
</evidence>
<keyword evidence="2" id="KW-0472">Membrane</keyword>
<feature type="transmembrane region" description="Helical" evidence="2">
    <location>
        <begin position="359"/>
        <end position="381"/>
    </location>
</feature>